<protein>
    <submittedName>
        <fullName evidence="13">Disulfide bond formation protein B</fullName>
    </submittedName>
</protein>
<dbReference type="Proteomes" id="UP000732193">
    <property type="component" value="Unassembled WGS sequence"/>
</dbReference>
<keyword evidence="6 12" id="KW-1133">Transmembrane helix</keyword>
<keyword evidence="5" id="KW-0249">Electron transport</keyword>
<sequence>MFAAWFLSLAASLSVLFISEVLGQSPCHLCWLQRAFMFPLAVILGIAAWRSDLSIWRYAVPLAVIGGAIALYHWLLYAGVLPEPITPCTASGPSCTDDAMLILGLPIPALSFLTFGVISALLLQLRRIAS</sequence>
<dbReference type="EMBL" id="JAFBRM010000009">
    <property type="protein sequence ID" value="MBM1715774.1"/>
    <property type="molecule type" value="Genomic_DNA"/>
</dbReference>
<evidence type="ECO:0000256" key="2">
    <source>
        <dbReference type="ARBA" id="ARBA00007602"/>
    </source>
</evidence>
<dbReference type="PANTHER" id="PTHR43469:SF1">
    <property type="entry name" value="SPBETA PROPHAGE-DERIVED DISULFIDE BOND FORMATION PROTEIN B"/>
    <property type="match status" value="1"/>
</dbReference>
<dbReference type="AlphaFoldDB" id="A0AAE2W1F0"/>
<keyword evidence="14" id="KW-1185">Reference proteome</keyword>
<evidence type="ECO:0000313" key="14">
    <source>
        <dbReference type="Proteomes" id="UP000732193"/>
    </source>
</evidence>
<feature type="transmembrane region" description="Helical" evidence="12">
    <location>
        <begin position="33"/>
        <end position="51"/>
    </location>
</feature>
<keyword evidence="7" id="KW-0560">Oxidoreductase</keyword>
<keyword evidence="4 12" id="KW-0812">Transmembrane</keyword>
<dbReference type="PANTHER" id="PTHR43469">
    <property type="entry name" value="DISULFIDE FORMATION PROTEIN-RELATED"/>
    <property type="match status" value="1"/>
</dbReference>
<dbReference type="InterPro" id="IPR003752">
    <property type="entry name" value="DiS_bond_form_DsbB/BdbC"/>
</dbReference>
<dbReference type="InterPro" id="IPR023380">
    <property type="entry name" value="DsbB-like_sf"/>
</dbReference>
<evidence type="ECO:0000256" key="6">
    <source>
        <dbReference type="ARBA" id="ARBA00022989"/>
    </source>
</evidence>
<evidence type="ECO:0000256" key="1">
    <source>
        <dbReference type="ARBA" id="ARBA00004141"/>
    </source>
</evidence>
<name>A0AAE2W1F0_9RHOB</name>
<proteinExistence type="inferred from homology"/>
<evidence type="ECO:0000256" key="5">
    <source>
        <dbReference type="ARBA" id="ARBA00022982"/>
    </source>
</evidence>
<keyword evidence="10" id="KW-0143">Chaperone</keyword>
<dbReference type="InterPro" id="IPR012187">
    <property type="entry name" value="Disulphide_bond_form_BdbC"/>
</dbReference>
<evidence type="ECO:0000256" key="3">
    <source>
        <dbReference type="ARBA" id="ARBA00022448"/>
    </source>
</evidence>
<evidence type="ECO:0000256" key="10">
    <source>
        <dbReference type="ARBA" id="ARBA00023186"/>
    </source>
</evidence>
<evidence type="ECO:0000256" key="4">
    <source>
        <dbReference type="ARBA" id="ARBA00022692"/>
    </source>
</evidence>
<dbReference type="Pfam" id="PF02600">
    <property type="entry name" value="DsbB"/>
    <property type="match status" value="1"/>
</dbReference>
<evidence type="ECO:0000313" key="13">
    <source>
        <dbReference type="EMBL" id="MBM1715774.1"/>
    </source>
</evidence>
<dbReference type="PIRSF" id="PIRSF036659">
    <property type="entry name" value="BdbC"/>
    <property type="match status" value="1"/>
</dbReference>
<dbReference type="GO" id="GO:0006457">
    <property type="term" value="P:protein folding"/>
    <property type="evidence" value="ECO:0007669"/>
    <property type="project" value="InterPro"/>
</dbReference>
<gene>
    <name evidence="13" type="ORF">JQV55_19550</name>
</gene>
<keyword evidence="8 12" id="KW-0472">Membrane</keyword>
<keyword evidence="11" id="KW-0676">Redox-active center</keyword>
<feature type="transmembrane region" description="Helical" evidence="12">
    <location>
        <begin position="100"/>
        <end position="123"/>
    </location>
</feature>
<keyword evidence="9" id="KW-1015">Disulfide bond</keyword>
<feature type="transmembrane region" description="Helical" evidence="12">
    <location>
        <begin position="58"/>
        <end position="80"/>
    </location>
</feature>
<evidence type="ECO:0000256" key="7">
    <source>
        <dbReference type="ARBA" id="ARBA00023002"/>
    </source>
</evidence>
<evidence type="ECO:0000256" key="8">
    <source>
        <dbReference type="ARBA" id="ARBA00023136"/>
    </source>
</evidence>
<comment type="subcellular location">
    <subcellularLocation>
        <location evidence="1">Membrane</location>
        <topology evidence="1">Multi-pass membrane protein</topology>
    </subcellularLocation>
</comment>
<dbReference type="Gene3D" id="1.20.1550.10">
    <property type="entry name" value="DsbB-like"/>
    <property type="match status" value="1"/>
</dbReference>
<reference evidence="13 14" key="1">
    <citation type="submission" date="2021-01" db="EMBL/GenBank/DDBJ databases">
        <title>Diatom-associated Roseobacters Show Island Model of Population Structure.</title>
        <authorList>
            <person name="Qu L."/>
            <person name="Feng X."/>
            <person name="Chen Y."/>
            <person name="Li L."/>
            <person name="Wang X."/>
            <person name="Hu Z."/>
            <person name="Wang H."/>
            <person name="Luo H."/>
        </authorList>
    </citation>
    <scope>NUCLEOTIDE SEQUENCE [LARGE SCALE GENOMIC DNA]</scope>
    <source>
        <strain evidence="13 14">TR60-84</strain>
    </source>
</reference>
<evidence type="ECO:0000256" key="9">
    <source>
        <dbReference type="ARBA" id="ARBA00023157"/>
    </source>
</evidence>
<organism evidence="13 14">
    <name type="scientific">Sulfitobacter geojensis</name>
    <dbReference type="NCBI Taxonomy" id="1342299"/>
    <lineage>
        <taxon>Bacteria</taxon>
        <taxon>Pseudomonadati</taxon>
        <taxon>Pseudomonadota</taxon>
        <taxon>Alphaproteobacteria</taxon>
        <taxon>Rhodobacterales</taxon>
        <taxon>Roseobacteraceae</taxon>
        <taxon>Sulfitobacter</taxon>
    </lineage>
</organism>
<accession>A0AAE2W1F0</accession>
<comment type="similarity">
    <text evidence="2">Belongs to the DsbB family. BdbC subfamily.</text>
</comment>
<dbReference type="GO" id="GO:0016020">
    <property type="term" value="C:membrane"/>
    <property type="evidence" value="ECO:0007669"/>
    <property type="project" value="UniProtKB-SubCell"/>
</dbReference>
<evidence type="ECO:0000256" key="12">
    <source>
        <dbReference type="SAM" id="Phobius"/>
    </source>
</evidence>
<comment type="caution">
    <text evidence="13">The sequence shown here is derived from an EMBL/GenBank/DDBJ whole genome shotgun (WGS) entry which is preliminary data.</text>
</comment>
<evidence type="ECO:0000256" key="11">
    <source>
        <dbReference type="ARBA" id="ARBA00023284"/>
    </source>
</evidence>
<keyword evidence="3" id="KW-0813">Transport</keyword>
<dbReference type="GO" id="GO:0015035">
    <property type="term" value="F:protein-disulfide reductase activity"/>
    <property type="evidence" value="ECO:0007669"/>
    <property type="project" value="InterPro"/>
</dbReference>
<dbReference type="SUPFAM" id="SSF158442">
    <property type="entry name" value="DsbB-like"/>
    <property type="match status" value="1"/>
</dbReference>